<dbReference type="AlphaFoldDB" id="A0A2G6E403"/>
<keyword evidence="1" id="KW-0472">Membrane</keyword>
<dbReference type="PANTHER" id="PTHR37826:SF3">
    <property type="entry name" value="J DOMAIN-CONTAINING PROTEIN"/>
    <property type="match status" value="1"/>
</dbReference>
<name>A0A2G6E403_9BACT</name>
<evidence type="ECO:0000313" key="3">
    <source>
        <dbReference type="Proteomes" id="UP000229740"/>
    </source>
</evidence>
<dbReference type="Gene3D" id="2.20.28.30">
    <property type="entry name" value="RNA polymerase ii, chain L"/>
    <property type="match status" value="1"/>
</dbReference>
<gene>
    <name evidence="2" type="ORF">CSB45_09860</name>
</gene>
<organism evidence="2 3">
    <name type="scientific">candidate division KSB3 bacterium</name>
    <dbReference type="NCBI Taxonomy" id="2044937"/>
    <lineage>
        <taxon>Bacteria</taxon>
        <taxon>candidate division KSB3</taxon>
    </lineage>
</organism>
<dbReference type="Proteomes" id="UP000229740">
    <property type="component" value="Unassembled WGS sequence"/>
</dbReference>
<comment type="caution">
    <text evidence="2">The sequence shown here is derived from an EMBL/GenBank/DDBJ whole genome shotgun (WGS) entry which is preliminary data.</text>
</comment>
<dbReference type="PANTHER" id="PTHR37826">
    <property type="entry name" value="FLOTILLIN BAND_7_5 DOMAIN PROTEIN"/>
    <property type="match status" value="1"/>
</dbReference>
<accession>A0A2G6E403</accession>
<keyword evidence="1" id="KW-1133">Transmembrane helix</keyword>
<evidence type="ECO:0008006" key="4">
    <source>
        <dbReference type="Google" id="ProtNLM"/>
    </source>
</evidence>
<protein>
    <recommendedName>
        <fullName evidence="4">Primosomal protein N' (Replication factor Y)-superfamily II helicase</fullName>
    </recommendedName>
</protein>
<reference evidence="2 3" key="1">
    <citation type="submission" date="2017-10" db="EMBL/GenBank/DDBJ databases">
        <title>Novel microbial diversity and functional potential in the marine mammal oral microbiome.</title>
        <authorList>
            <person name="Dudek N.K."/>
            <person name="Sun C.L."/>
            <person name="Burstein D."/>
            <person name="Kantor R.S."/>
            <person name="Aliaga Goltsman D.S."/>
            <person name="Bik E.M."/>
            <person name="Thomas B.C."/>
            <person name="Banfield J.F."/>
            <person name="Relman D.A."/>
        </authorList>
    </citation>
    <scope>NUCLEOTIDE SEQUENCE [LARGE SCALE GENOMIC DNA]</scope>
    <source>
        <strain evidence="2">DOLZORAL124_49_17</strain>
    </source>
</reference>
<sequence length="361" mass="41166">MAEKIFPCRQCGASVRYKAGTNSLLCPYCGTENEISVDRSIAIEEQDFHEYLRHAASNADTVDHIVVTCQSCGAETTFDDNIVASACPFCGTDIVAQQHSVKKLKPQSLLPFQIDKETSAAQFKHWLASRWFIPDKVKRFARRGGVKGIYSPYWTYDAVTTTDYTGERGEYYYVTERYTAMESGRNVTKERVVRKTRWHPARGTVRNVFNDVIVAGSENIPKKLSDRLVPWDLENLVPYTEEYLSGFLVESYTINVEHGFEDARNKMEPTILATIYEDIGGDEQRITRLNTQYADVTFKHLLLPVWFGAYRFREKVFQYIVNARTGEVQGERPWSWVKITLAALAGLLIAGGIYILQHTVH</sequence>
<evidence type="ECO:0000313" key="2">
    <source>
        <dbReference type="EMBL" id="PID56809.1"/>
    </source>
</evidence>
<keyword evidence="1" id="KW-0812">Transmembrane</keyword>
<feature type="transmembrane region" description="Helical" evidence="1">
    <location>
        <begin position="334"/>
        <end position="356"/>
    </location>
</feature>
<proteinExistence type="predicted"/>
<evidence type="ECO:0000256" key="1">
    <source>
        <dbReference type="SAM" id="Phobius"/>
    </source>
</evidence>
<dbReference type="EMBL" id="PDPS01000031">
    <property type="protein sequence ID" value="PID56809.1"/>
    <property type="molecule type" value="Genomic_DNA"/>
</dbReference>